<keyword evidence="1" id="KW-0812">Transmembrane</keyword>
<feature type="transmembrane region" description="Helical" evidence="1">
    <location>
        <begin position="12"/>
        <end position="30"/>
    </location>
</feature>
<feature type="transmembrane region" description="Helical" evidence="1">
    <location>
        <begin position="36"/>
        <end position="64"/>
    </location>
</feature>
<feature type="transmembrane region" description="Helical" evidence="1">
    <location>
        <begin position="71"/>
        <end position="92"/>
    </location>
</feature>
<name>A0A1M4WVH6_9FLAO</name>
<sequence>MKDHQIINVGKYMFGLCFALGNICLFGYLITKHVDFAIGGYLLLIFGTILNFLIVIGLLVYGLLHQAKLKVCLKTIGVMTINIPIAILYAAIGLNLN</sequence>
<proteinExistence type="predicted"/>
<dbReference type="AlphaFoldDB" id="A0A1M4WVH6"/>
<dbReference type="RefSeq" id="WP_073171866.1">
    <property type="nucleotide sequence ID" value="NZ_FQVE01000001.1"/>
</dbReference>
<keyword evidence="1" id="KW-0472">Membrane</keyword>
<evidence type="ECO:0000313" key="2">
    <source>
        <dbReference type="EMBL" id="SHE85198.1"/>
    </source>
</evidence>
<keyword evidence="1" id="KW-1133">Transmembrane helix</keyword>
<reference evidence="3" key="1">
    <citation type="submission" date="2016-11" db="EMBL/GenBank/DDBJ databases">
        <authorList>
            <person name="Varghese N."/>
            <person name="Submissions S."/>
        </authorList>
    </citation>
    <scope>NUCLEOTIDE SEQUENCE [LARGE SCALE GENOMIC DNA]</scope>
    <source>
        <strain evidence="3">YR203</strain>
    </source>
</reference>
<dbReference type="EMBL" id="FQVE01000001">
    <property type="protein sequence ID" value="SHE85198.1"/>
    <property type="molecule type" value="Genomic_DNA"/>
</dbReference>
<protein>
    <submittedName>
        <fullName evidence="2">Branched-chain amino acid:cation transporter, LIVCS family</fullName>
    </submittedName>
</protein>
<accession>A0A1M4WVH6</accession>
<dbReference type="Proteomes" id="UP000184108">
    <property type="component" value="Unassembled WGS sequence"/>
</dbReference>
<gene>
    <name evidence="2" type="ORF">SAMN02787073_1262</name>
</gene>
<evidence type="ECO:0000256" key="1">
    <source>
        <dbReference type="SAM" id="Phobius"/>
    </source>
</evidence>
<evidence type="ECO:0000313" key="3">
    <source>
        <dbReference type="Proteomes" id="UP000184108"/>
    </source>
</evidence>
<organism evidence="2 3">
    <name type="scientific">Chryseobacterium vrystaatense</name>
    <dbReference type="NCBI Taxonomy" id="307480"/>
    <lineage>
        <taxon>Bacteria</taxon>
        <taxon>Pseudomonadati</taxon>
        <taxon>Bacteroidota</taxon>
        <taxon>Flavobacteriia</taxon>
        <taxon>Flavobacteriales</taxon>
        <taxon>Weeksellaceae</taxon>
        <taxon>Chryseobacterium group</taxon>
        <taxon>Chryseobacterium</taxon>
    </lineage>
</organism>